<dbReference type="GO" id="GO:0016579">
    <property type="term" value="P:protein deubiquitination"/>
    <property type="evidence" value="ECO:0007669"/>
    <property type="project" value="InterPro"/>
</dbReference>
<evidence type="ECO:0000256" key="16">
    <source>
        <dbReference type="ARBA" id="ARBA00042189"/>
    </source>
</evidence>
<keyword evidence="6" id="KW-0963">Cytoplasm</keyword>
<comment type="catalytic activity">
    <reaction evidence="1">
        <text>Thiol-dependent hydrolysis of ester, thioester, amide, peptide and isopeptide bonds formed by the C-terminal Gly of ubiquitin (a 76-residue protein attached to proteins as an intracellular targeting signal).</text>
        <dbReference type="EC" id="3.4.19.12"/>
    </reaction>
</comment>
<sequence length="175" mass="19379">VNWVPWKGDKAKSESLELPQASPLTNLTMRNSKELCALLALNNLFQKSEVFIPEVLQEVFRRVSPNTMVNPPPPKKSMSRNGNYHVNIIMAAQRDKPQEVSAIALTNIMSRMNLPSSLCWGPLKSPLCVGGVGSAYNNPDSQVKIPGESKFRKLLKHHLGKNCELLVVPEEVGAH</sequence>
<proteinExistence type="predicted"/>
<keyword evidence="7" id="KW-0597">Phosphoprotein</keyword>
<dbReference type="Ensembl" id="ENSMPUT00000002097.1">
    <property type="protein sequence ID" value="ENSMPUP00000002054.1"/>
    <property type="gene ID" value="ENSMPUG00000002075.1"/>
</dbReference>
<evidence type="ECO:0000256" key="11">
    <source>
        <dbReference type="ARBA" id="ARBA00022843"/>
    </source>
</evidence>
<dbReference type="EC" id="3.4.19.12" evidence="4"/>
<evidence type="ECO:0000256" key="5">
    <source>
        <dbReference type="ARBA" id="ARBA00022475"/>
    </source>
</evidence>
<keyword evidence="11" id="KW-0832">Ubl conjugation</keyword>
<keyword evidence="5" id="KW-1003">Cell membrane</keyword>
<dbReference type="HOGENOM" id="CLU_103892_0_0_1"/>
<comment type="subcellular location">
    <subcellularLocation>
        <location evidence="2">Cell membrane</location>
    </subcellularLocation>
    <subcellularLocation>
        <location evidence="3">Cytoplasm</location>
    </subcellularLocation>
</comment>
<dbReference type="STRING" id="9669.ENSMPUP00000002054"/>
<dbReference type="GO" id="GO:0005737">
    <property type="term" value="C:cytoplasm"/>
    <property type="evidence" value="ECO:0007669"/>
    <property type="project" value="UniProtKB-SubCell"/>
</dbReference>
<dbReference type="PANTHER" id="PTHR13291">
    <property type="entry name" value="JOSEPHIN 1, 2"/>
    <property type="match status" value="1"/>
</dbReference>
<dbReference type="GO" id="GO:0005886">
    <property type="term" value="C:plasma membrane"/>
    <property type="evidence" value="ECO:0007669"/>
    <property type="project" value="UniProtKB-SubCell"/>
</dbReference>
<evidence type="ECO:0000256" key="2">
    <source>
        <dbReference type="ARBA" id="ARBA00004236"/>
    </source>
</evidence>
<feature type="domain" description="Josephin" evidence="18">
    <location>
        <begin position="23"/>
        <end position="175"/>
    </location>
</feature>
<evidence type="ECO:0000256" key="9">
    <source>
        <dbReference type="ARBA" id="ARBA00022786"/>
    </source>
</evidence>
<dbReference type="InterPro" id="IPR040053">
    <property type="entry name" value="JOSD1/2"/>
</dbReference>
<dbReference type="eggNOG" id="KOG2934">
    <property type="taxonomic scope" value="Eukaryota"/>
</dbReference>
<dbReference type="GeneTree" id="ENSGT00390000009228"/>
<dbReference type="SMART" id="SM01246">
    <property type="entry name" value="Josephin"/>
    <property type="match status" value="1"/>
</dbReference>
<evidence type="ECO:0000256" key="13">
    <source>
        <dbReference type="ARBA" id="ARBA00037708"/>
    </source>
</evidence>
<evidence type="ECO:0000256" key="10">
    <source>
        <dbReference type="ARBA" id="ARBA00022801"/>
    </source>
</evidence>
<keyword evidence="12" id="KW-0472">Membrane</keyword>
<comment type="caution">
    <text evidence="17">Lacks conserved residue(s) required for the propagation of feature annotation.</text>
</comment>
<evidence type="ECO:0000256" key="17">
    <source>
        <dbReference type="PROSITE-ProRule" id="PRU00331"/>
    </source>
</evidence>
<evidence type="ECO:0000313" key="19">
    <source>
        <dbReference type="Ensembl" id="ENSMPUP00000002054.1"/>
    </source>
</evidence>
<dbReference type="AlphaFoldDB" id="M3XSK4"/>
<evidence type="ECO:0000259" key="18">
    <source>
        <dbReference type="PROSITE" id="PS50957"/>
    </source>
</evidence>
<dbReference type="GO" id="GO:0006508">
    <property type="term" value="P:proteolysis"/>
    <property type="evidence" value="ECO:0007669"/>
    <property type="project" value="UniProtKB-KW"/>
</dbReference>
<evidence type="ECO:0000256" key="15">
    <source>
        <dbReference type="ARBA" id="ARBA00040589"/>
    </source>
</evidence>
<evidence type="ECO:0000256" key="4">
    <source>
        <dbReference type="ARBA" id="ARBA00012759"/>
    </source>
</evidence>
<protein>
    <recommendedName>
        <fullName evidence="15">Josephin-1</fullName>
        <ecNumber evidence="4">3.4.19.12</ecNumber>
    </recommendedName>
    <alternativeName>
        <fullName evidence="16">Josephin domain-containing protein 1</fullName>
    </alternativeName>
</protein>
<dbReference type="PROSITE" id="PS50957">
    <property type="entry name" value="JOSEPHIN"/>
    <property type="match status" value="1"/>
</dbReference>
<evidence type="ECO:0000256" key="12">
    <source>
        <dbReference type="ARBA" id="ARBA00023136"/>
    </source>
</evidence>
<evidence type="ECO:0000256" key="1">
    <source>
        <dbReference type="ARBA" id="ARBA00000707"/>
    </source>
</evidence>
<keyword evidence="9" id="KW-0833">Ubl conjugation pathway</keyword>
<reference evidence="19" key="1">
    <citation type="submission" date="2024-06" db="UniProtKB">
        <authorList>
            <consortium name="Ensembl"/>
        </authorList>
    </citation>
    <scope>IDENTIFICATION</scope>
</reference>
<organism evidence="19">
    <name type="scientific">Mustela putorius furo</name>
    <name type="common">European domestic ferret</name>
    <name type="synonym">Mustela furo</name>
    <dbReference type="NCBI Taxonomy" id="9669"/>
    <lineage>
        <taxon>Eukaryota</taxon>
        <taxon>Metazoa</taxon>
        <taxon>Chordata</taxon>
        <taxon>Craniata</taxon>
        <taxon>Vertebrata</taxon>
        <taxon>Euteleostomi</taxon>
        <taxon>Mammalia</taxon>
        <taxon>Eutheria</taxon>
        <taxon>Laurasiatheria</taxon>
        <taxon>Carnivora</taxon>
        <taxon>Caniformia</taxon>
        <taxon>Musteloidea</taxon>
        <taxon>Mustelidae</taxon>
        <taxon>Mustelinae</taxon>
        <taxon>Mustela</taxon>
    </lineage>
</organism>
<dbReference type="EMBL" id="AEYP01040490">
    <property type="status" value="NOT_ANNOTATED_CDS"/>
    <property type="molecule type" value="Genomic_DNA"/>
</dbReference>
<comment type="function">
    <text evidence="13">Deubiquitinates monoubiquitinated probes (in vitro). When ubiquitinated, cleaves 'Lys-63'-linked and 'Lys-48'-linked poly-ubiquitin chains (in vitro), hence may act as a deubiquitinating enzyme. May increase macropinocytosis and suppress clathrin- and caveolae-mediated endocytosis. May enhance membrane dynamics and cell motility independently of its catalytic activity.</text>
</comment>
<evidence type="ECO:0000256" key="14">
    <source>
        <dbReference type="ARBA" id="ARBA00038710"/>
    </source>
</evidence>
<accession>M3XSK4</accession>
<evidence type="ECO:0000256" key="6">
    <source>
        <dbReference type="ARBA" id="ARBA00022490"/>
    </source>
</evidence>
<evidence type="ECO:0000256" key="3">
    <source>
        <dbReference type="ARBA" id="ARBA00004496"/>
    </source>
</evidence>
<comment type="subunit">
    <text evidence="14">Interacts with beta-actin/ACTB.</text>
</comment>
<evidence type="ECO:0000256" key="7">
    <source>
        <dbReference type="ARBA" id="ARBA00022553"/>
    </source>
</evidence>
<dbReference type="InterPro" id="IPR006155">
    <property type="entry name" value="Josephin"/>
</dbReference>
<dbReference type="PANTHER" id="PTHR13291:SF1">
    <property type="entry name" value="JOSEPHIN-1"/>
    <property type="match status" value="1"/>
</dbReference>
<dbReference type="InParanoid" id="M3XSK4"/>
<keyword evidence="10" id="KW-0378">Hydrolase</keyword>
<evidence type="ECO:0000256" key="8">
    <source>
        <dbReference type="ARBA" id="ARBA00022670"/>
    </source>
</evidence>
<keyword evidence="8" id="KW-0645">Protease</keyword>
<name>M3XSK4_MUSPF</name>
<dbReference type="GO" id="GO:0004843">
    <property type="term" value="F:cysteine-type deubiquitinase activity"/>
    <property type="evidence" value="ECO:0007669"/>
    <property type="project" value="UniProtKB-EC"/>
</dbReference>